<keyword evidence="8" id="KW-0106">Calcium</keyword>
<feature type="region of interest" description="Disordered" evidence="14">
    <location>
        <begin position="22"/>
        <end position="69"/>
    </location>
</feature>
<name>A0AAV1I3X9_9CHLO</name>
<evidence type="ECO:0000256" key="7">
    <source>
        <dbReference type="ARBA" id="ARBA00022792"/>
    </source>
</evidence>
<keyword evidence="9" id="KW-1133">Transmembrane helix</keyword>
<dbReference type="GO" id="GO:0005743">
    <property type="term" value="C:mitochondrial inner membrane"/>
    <property type="evidence" value="ECO:0007669"/>
    <property type="project" value="UniProtKB-SubCell"/>
</dbReference>
<evidence type="ECO:0000256" key="3">
    <source>
        <dbReference type="ARBA" id="ARBA00022448"/>
    </source>
</evidence>
<evidence type="ECO:0000256" key="14">
    <source>
        <dbReference type="SAM" id="MobiDB-lite"/>
    </source>
</evidence>
<reference evidence="15 16" key="1">
    <citation type="submission" date="2023-10" db="EMBL/GenBank/DDBJ databases">
        <authorList>
            <person name="Maclean D."/>
            <person name="Macfadyen A."/>
        </authorList>
    </citation>
    <scope>NUCLEOTIDE SEQUENCE [LARGE SCALE GENOMIC DNA]</scope>
</reference>
<evidence type="ECO:0000256" key="5">
    <source>
        <dbReference type="ARBA" id="ARBA00022723"/>
    </source>
</evidence>
<proteinExistence type="inferred from homology"/>
<feature type="repeat" description="Solcar" evidence="12">
    <location>
        <begin position="260"/>
        <end position="348"/>
    </location>
</feature>
<dbReference type="PROSITE" id="PS50920">
    <property type="entry name" value="SOLCAR"/>
    <property type="match status" value="3"/>
</dbReference>
<evidence type="ECO:0000256" key="13">
    <source>
        <dbReference type="RuleBase" id="RU000488"/>
    </source>
</evidence>
<dbReference type="InterPro" id="IPR023395">
    <property type="entry name" value="MCP_dom_sf"/>
</dbReference>
<evidence type="ECO:0000256" key="12">
    <source>
        <dbReference type="PROSITE-ProRule" id="PRU00282"/>
    </source>
</evidence>
<dbReference type="Proteomes" id="UP001314263">
    <property type="component" value="Unassembled WGS sequence"/>
</dbReference>
<organism evidence="15 16">
    <name type="scientific">Coccomyxa viridis</name>
    <dbReference type="NCBI Taxonomy" id="1274662"/>
    <lineage>
        <taxon>Eukaryota</taxon>
        <taxon>Viridiplantae</taxon>
        <taxon>Chlorophyta</taxon>
        <taxon>core chlorophytes</taxon>
        <taxon>Trebouxiophyceae</taxon>
        <taxon>Trebouxiophyceae incertae sedis</taxon>
        <taxon>Coccomyxaceae</taxon>
        <taxon>Coccomyxa</taxon>
    </lineage>
</organism>
<gene>
    <name evidence="15" type="ORF">CVIRNUC_004761</name>
</gene>
<feature type="compositionally biased region" description="Low complexity" evidence="14">
    <location>
        <begin position="22"/>
        <end position="46"/>
    </location>
</feature>
<dbReference type="Gene3D" id="1.50.40.10">
    <property type="entry name" value="Mitochondrial carrier domain"/>
    <property type="match status" value="1"/>
</dbReference>
<evidence type="ECO:0000256" key="6">
    <source>
        <dbReference type="ARBA" id="ARBA00022737"/>
    </source>
</evidence>
<dbReference type="EMBL" id="CAUYUE010000005">
    <property type="protein sequence ID" value="CAK0779389.1"/>
    <property type="molecule type" value="Genomic_DNA"/>
</dbReference>
<comment type="subcellular location">
    <subcellularLocation>
        <location evidence="1">Mitochondrion inner membrane</location>
        <topology evidence="1">Multi-pass membrane protein</topology>
    </subcellularLocation>
</comment>
<dbReference type="GO" id="GO:0055085">
    <property type="term" value="P:transmembrane transport"/>
    <property type="evidence" value="ECO:0007669"/>
    <property type="project" value="InterPro"/>
</dbReference>
<evidence type="ECO:0000256" key="4">
    <source>
        <dbReference type="ARBA" id="ARBA00022692"/>
    </source>
</evidence>
<feature type="repeat" description="Solcar" evidence="12">
    <location>
        <begin position="72"/>
        <end position="157"/>
    </location>
</feature>
<dbReference type="PRINTS" id="PR00926">
    <property type="entry name" value="MITOCARRIER"/>
</dbReference>
<keyword evidence="6" id="KW-0677">Repeat</keyword>
<dbReference type="InterPro" id="IPR002067">
    <property type="entry name" value="MCP"/>
</dbReference>
<keyword evidence="10" id="KW-0496">Mitochondrion</keyword>
<evidence type="ECO:0000256" key="10">
    <source>
        <dbReference type="ARBA" id="ARBA00023128"/>
    </source>
</evidence>
<dbReference type="GO" id="GO:0046872">
    <property type="term" value="F:metal ion binding"/>
    <property type="evidence" value="ECO:0007669"/>
    <property type="project" value="UniProtKB-KW"/>
</dbReference>
<dbReference type="FunFam" id="1.50.40.10:FF:000016">
    <property type="entry name" value="Solute carrier family 25 member 23"/>
    <property type="match status" value="1"/>
</dbReference>
<keyword evidence="4 12" id="KW-0812">Transmembrane</keyword>
<keyword evidence="11 12" id="KW-0472">Membrane</keyword>
<keyword evidence="16" id="KW-1185">Reference proteome</keyword>
<dbReference type="AlphaFoldDB" id="A0AAV1I3X9"/>
<keyword evidence="7" id="KW-0999">Mitochondrion inner membrane</keyword>
<evidence type="ECO:0000313" key="15">
    <source>
        <dbReference type="EMBL" id="CAK0779389.1"/>
    </source>
</evidence>
<dbReference type="SUPFAM" id="SSF103506">
    <property type="entry name" value="Mitochondrial carrier"/>
    <property type="match status" value="1"/>
</dbReference>
<accession>A0AAV1I3X9</accession>
<evidence type="ECO:0000256" key="1">
    <source>
        <dbReference type="ARBA" id="ARBA00004448"/>
    </source>
</evidence>
<evidence type="ECO:0000256" key="2">
    <source>
        <dbReference type="ARBA" id="ARBA00006375"/>
    </source>
</evidence>
<dbReference type="Pfam" id="PF00153">
    <property type="entry name" value="Mito_carr"/>
    <property type="match status" value="3"/>
</dbReference>
<evidence type="ECO:0000256" key="8">
    <source>
        <dbReference type="ARBA" id="ARBA00022837"/>
    </source>
</evidence>
<dbReference type="InterPro" id="IPR018108">
    <property type="entry name" value="MCP_transmembrane"/>
</dbReference>
<feature type="repeat" description="Solcar" evidence="12">
    <location>
        <begin position="165"/>
        <end position="250"/>
    </location>
</feature>
<dbReference type="PANTHER" id="PTHR24089">
    <property type="entry name" value="SOLUTE CARRIER FAMILY 25"/>
    <property type="match status" value="1"/>
</dbReference>
<evidence type="ECO:0000256" key="9">
    <source>
        <dbReference type="ARBA" id="ARBA00022989"/>
    </source>
</evidence>
<keyword evidence="3 13" id="KW-0813">Transport</keyword>
<sequence>MASMQAVLKGFEAGESAAQQALCARAATSGAADAAAEGGLPAAGCSPGPPPGPPSSADDAPPGPPQPMDESQRALRILIAGGVAGAVSRTATAPVDRMKLLLQVDSTARGLTVREGWGRMAAEGTMSAFFRGNGTNVIKIAPETAIKLSCNDRIKRMVCEDVEDITPGQRMLSGALAGAIAQFAIYPLELVRTRLAVCPMGTYRGIWDCWGQIVRKEGWSCFYRGLTPSLIGILPYAGVDIMTFELLKEHLLERYDGMPPPWAILGAGMTSSSIAQFASYPLALVRTRMQAQGWGGSPMKYKGMWDVLAKAVEKEGVKGLYKGILPNLAKVAPAAGISWFVFEETKRMMGMDPHS</sequence>
<evidence type="ECO:0000256" key="11">
    <source>
        <dbReference type="ARBA" id="ARBA00023136"/>
    </source>
</evidence>
<evidence type="ECO:0000313" key="16">
    <source>
        <dbReference type="Proteomes" id="UP001314263"/>
    </source>
</evidence>
<protein>
    <submittedName>
        <fullName evidence="15">Uncharacterized protein</fullName>
    </submittedName>
</protein>
<comment type="caution">
    <text evidence="15">The sequence shown here is derived from an EMBL/GenBank/DDBJ whole genome shotgun (WGS) entry which is preliminary data.</text>
</comment>
<comment type="similarity">
    <text evidence="2 13">Belongs to the mitochondrial carrier (TC 2.A.29) family.</text>
</comment>
<keyword evidence="5" id="KW-0479">Metal-binding</keyword>